<feature type="region of interest" description="Disordered" evidence="1">
    <location>
        <begin position="25"/>
        <end position="84"/>
    </location>
</feature>
<evidence type="ECO:0000313" key="3">
    <source>
        <dbReference type="Proteomes" id="UP000654471"/>
    </source>
</evidence>
<comment type="caution">
    <text evidence="2">The sequence shown here is derived from an EMBL/GenBank/DDBJ whole genome shotgun (WGS) entry which is preliminary data.</text>
</comment>
<dbReference type="Proteomes" id="UP000654471">
    <property type="component" value="Unassembled WGS sequence"/>
</dbReference>
<accession>A0ABQ2V682</accession>
<keyword evidence="3" id="KW-1185">Reference proteome</keyword>
<evidence type="ECO:0000256" key="1">
    <source>
        <dbReference type="SAM" id="MobiDB-lite"/>
    </source>
</evidence>
<organism evidence="2 3">
    <name type="scientific">Streptomyces albospinus</name>
    <dbReference type="NCBI Taxonomy" id="285515"/>
    <lineage>
        <taxon>Bacteria</taxon>
        <taxon>Bacillati</taxon>
        <taxon>Actinomycetota</taxon>
        <taxon>Actinomycetes</taxon>
        <taxon>Kitasatosporales</taxon>
        <taxon>Streptomycetaceae</taxon>
        <taxon>Streptomyces</taxon>
    </lineage>
</organism>
<protein>
    <submittedName>
        <fullName evidence="2">Uncharacterized protein</fullName>
    </submittedName>
</protein>
<gene>
    <name evidence="2" type="ORF">GCM10010211_35980</name>
</gene>
<name>A0ABQ2V682_9ACTN</name>
<proteinExistence type="predicted"/>
<dbReference type="RefSeq" id="WP_189301131.1">
    <property type="nucleotide sequence ID" value="NZ_BMRP01000011.1"/>
</dbReference>
<dbReference type="EMBL" id="BMRP01000011">
    <property type="protein sequence ID" value="GGU67482.1"/>
    <property type="molecule type" value="Genomic_DNA"/>
</dbReference>
<sequence length="84" mass="8652">MSTTEDQAIKALQAAAAVLLTTGAKTAPAPAPDPDETWQLPGGTAWVSYGEGNRPGPAGPEEGKTPPGRYPLGEEVPPRRTSGR</sequence>
<evidence type="ECO:0000313" key="2">
    <source>
        <dbReference type="EMBL" id="GGU67482.1"/>
    </source>
</evidence>
<reference evidence="3" key="1">
    <citation type="journal article" date="2019" name="Int. J. Syst. Evol. Microbiol.">
        <title>The Global Catalogue of Microorganisms (GCM) 10K type strain sequencing project: providing services to taxonomists for standard genome sequencing and annotation.</title>
        <authorList>
            <consortium name="The Broad Institute Genomics Platform"/>
            <consortium name="The Broad Institute Genome Sequencing Center for Infectious Disease"/>
            <person name="Wu L."/>
            <person name="Ma J."/>
        </authorList>
    </citation>
    <scope>NUCLEOTIDE SEQUENCE [LARGE SCALE GENOMIC DNA]</scope>
    <source>
        <strain evidence="3">JCM 3399</strain>
    </source>
</reference>